<feature type="domain" description="dTDP-4-dehydro-6-deoxy-alpha-D-glucopyranose 2,3-dehydratase" evidence="1">
    <location>
        <begin position="2"/>
        <end position="199"/>
    </location>
</feature>
<dbReference type="Gene3D" id="3.90.79.40">
    <property type="entry name" value="EvaA sugar 2,3-dehydratase subunit"/>
    <property type="match status" value="2"/>
</dbReference>
<protein>
    <submittedName>
        <fullName evidence="2">dTDP-4-keto-6-deoxy-L-hexose2,3-dehydratase</fullName>
    </submittedName>
</protein>
<sequence length="439" mass="47986">MLDSWLARSRAEAGLSVSPLAWSENREWGLREGRLQHHTGRYFSVCGVAVHGPAPDAPVRFMPMIEQPEIGQLAFLVWPGPDGPQWLLQAKAEPGSTGHVQIGPTVQATLSNYGRVHGGEPTAYLDQVLDREDGCVTRLLQSEQGSRFMGKFNMNVVRLVPERIEPARPEWVWADARALRQALAGSFVVNTDARSVIASTDWSLLCADDQPFAPRGDRWDGLRSELSLSLHRGARSTRPVLDALQARRGGQGFRLVTCPLDALPGWRCADQAITAIDDGADFEVCSVAVSAPRRECPAWHQPLLRSTRLQACRLFLTRRDDVMCAFLAYSDEPGFGTACELGPSWQSDRLNPEWVTAWAGSDGVTVWASIDQSDEGGRFLDSVMRYEICELDAADVEADALAGQGGHWVSLAQLQALCATGGVLTNEARSLVSLLLSLA</sequence>
<dbReference type="RefSeq" id="WP_011642485.1">
    <property type="nucleotide sequence ID" value="NC_008347.1"/>
</dbReference>
<dbReference type="Proteomes" id="UP000001964">
    <property type="component" value="Chromosome"/>
</dbReference>
<keyword evidence="3" id="KW-1185">Reference proteome</keyword>
<evidence type="ECO:0000259" key="1">
    <source>
        <dbReference type="Pfam" id="PF03559"/>
    </source>
</evidence>
<dbReference type="OrthoDB" id="9814961at2"/>
<organism evidence="2 3">
    <name type="scientific">Maricaulis maris (strain MCS10)</name>
    <name type="common">Caulobacter maris</name>
    <dbReference type="NCBI Taxonomy" id="394221"/>
    <lineage>
        <taxon>Bacteria</taxon>
        <taxon>Pseudomonadati</taxon>
        <taxon>Pseudomonadota</taxon>
        <taxon>Alphaproteobacteria</taxon>
        <taxon>Maricaulales</taxon>
        <taxon>Maricaulaceae</taxon>
        <taxon>Maricaulis</taxon>
    </lineage>
</organism>
<reference evidence="2 3" key="1">
    <citation type="submission" date="2006-08" db="EMBL/GenBank/DDBJ databases">
        <title>Complete sequence of Maricaulis maris MCS10.</title>
        <authorList>
            <consortium name="US DOE Joint Genome Institute"/>
            <person name="Copeland A."/>
            <person name="Lucas S."/>
            <person name="Lapidus A."/>
            <person name="Barry K."/>
            <person name="Detter J.C."/>
            <person name="Glavina del Rio T."/>
            <person name="Hammon N."/>
            <person name="Israni S."/>
            <person name="Dalin E."/>
            <person name="Tice H."/>
            <person name="Pitluck S."/>
            <person name="Saunders E."/>
            <person name="Brettin T."/>
            <person name="Bruce D."/>
            <person name="Han C."/>
            <person name="Tapia R."/>
            <person name="Gilna P."/>
            <person name="Schmutz J."/>
            <person name="Larimer F."/>
            <person name="Land M."/>
            <person name="Hauser L."/>
            <person name="Kyrpides N."/>
            <person name="Mikhailova N."/>
            <person name="Viollier P."/>
            <person name="Stephens C."/>
            <person name="Richardson P."/>
        </authorList>
    </citation>
    <scope>NUCLEOTIDE SEQUENCE [LARGE SCALE GENOMIC DNA]</scope>
    <source>
        <strain evidence="2 3">MCS10</strain>
    </source>
</reference>
<dbReference type="HOGENOM" id="CLU_045374_0_0_5"/>
<dbReference type="AlphaFoldDB" id="Q0AS99"/>
<feature type="domain" description="dTDP-4-dehydro-6-deoxy-alpha-D-glucopyranose 2,3-dehydratase" evidence="1">
    <location>
        <begin position="238"/>
        <end position="435"/>
    </location>
</feature>
<dbReference type="GO" id="GO:0016829">
    <property type="term" value="F:lyase activity"/>
    <property type="evidence" value="ECO:0007669"/>
    <property type="project" value="InterPro"/>
</dbReference>
<evidence type="ECO:0000313" key="2">
    <source>
        <dbReference type="EMBL" id="ABI64838.1"/>
    </source>
</evidence>
<dbReference type="Pfam" id="PF03559">
    <property type="entry name" value="Hexose_dehydrat"/>
    <property type="match status" value="2"/>
</dbReference>
<evidence type="ECO:0000313" key="3">
    <source>
        <dbReference type="Proteomes" id="UP000001964"/>
    </source>
</evidence>
<dbReference type="STRING" id="394221.Mmar10_0545"/>
<name>Q0AS99_MARMM</name>
<dbReference type="InterPro" id="IPR005212">
    <property type="entry name" value="EvaA-like"/>
</dbReference>
<proteinExistence type="predicted"/>
<accession>Q0AS99</accession>
<dbReference type="EMBL" id="CP000449">
    <property type="protein sequence ID" value="ABI64838.1"/>
    <property type="molecule type" value="Genomic_DNA"/>
</dbReference>
<dbReference type="eggNOG" id="ENOG502Z8MY">
    <property type="taxonomic scope" value="Bacteria"/>
</dbReference>
<dbReference type="KEGG" id="mmr:Mmar10_0545"/>
<gene>
    <name evidence="2" type="ordered locus">Mmar10_0545</name>
</gene>
<dbReference type="InterPro" id="IPR038153">
    <property type="entry name" value="EvaA-like_sf"/>
</dbReference>